<dbReference type="PROSITE" id="PS50883">
    <property type="entry name" value="EAL"/>
    <property type="match status" value="1"/>
</dbReference>
<evidence type="ECO:0000313" key="4">
    <source>
        <dbReference type="Proteomes" id="UP000249081"/>
    </source>
</evidence>
<dbReference type="InterPro" id="IPR052155">
    <property type="entry name" value="Biofilm_reg_signaling"/>
</dbReference>
<dbReference type="SMART" id="SM00065">
    <property type="entry name" value="GAF"/>
    <property type="match status" value="1"/>
</dbReference>
<accession>A0A2W4YC24</accession>
<dbReference type="Pfam" id="PF00563">
    <property type="entry name" value="EAL"/>
    <property type="match status" value="1"/>
</dbReference>
<name>A0A2W4YC24_9CYAN</name>
<dbReference type="Gene3D" id="3.30.70.270">
    <property type="match status" value="1"/>
</dbReference>
<sequence length="660" mass="72937">MLKSSATTNLLLSAATSTVIPYGTHVNPTNRLSTPDPSNSDQSLGQFIADLPRYIHQEPVLEDMLQTTAEGLCHVLGCDLVAISHIYTEGRAQLKAIAYSTRAATATDHALPSLQWEDTNRSTDRQAQSFDPLSWANLPADVQQWLQIDQMHDGIVAPLVCEGQRWGNLMGFRQAHSRPWPANAIDVFEQTAAQVALGVNLFQLKQQLLREQSQRQQTEQLLAHIRAFDLLTGLPSRQQVLQALSQAMQVSDLAPQSIGVALLNIDRFQAINNTLGHKAGDQLLMDFGRRLRHELDPSLIVSHWGGDEFAVVLPSMANPDTAMVVATTLQSVIEQPFDSGQTEVFLTACIGFALNQPSHHQPEQLIQDAETALHHAKSQGMAKIFGFHPTMHDQMVVRLQLETALRKAIDRQEFVLVYQPIVSLAEVNLVGFEALVRWQHPSLGLLSPADFIPLAEETGLIVALDQWGLQTACKQMRQWQDRWPSLPPLTLSVNLSSRHFAQPNLAQQVQACLEAAGVTADRLKLEITESTLIESTTLAKTVLAELQQFGVQVSLDDFGTGYSSLNYLHQFELNTLKIDQSFIAPLEASTKKTAIVQAIITLAYALGMNVIAEGVETLAQQQILTAMQCEYGQGYLFAKPLSVNDATRLIEQQFFAEQQA</sequence>
<feature type="domain" description="GGDEF" evidence="2">
    <location>
        <begin position="256"/>
        <end position="389"/>
    </location>
</feature>
<dbReference type="Gene3D" id="3.30.450.40">
    <property type="match status" value="1"/>
</dbReference>
<dbReference type="SUPFAM" id="SSF55073">
    <property type="entry name" value="Nucleotide cyclase"/>
    <property type="match status" value="1"/>
</dbReference>
<reference evidence="3 4" key="2">
    <citation type="submission" date="2018-06" db="EMBL/GenBank/DDBJ databases">
        <title>Metagenomic assembly of (sub)arctic Cyanobacteria and their associated microbiome from non-axenic cultures.</title>
        <authorList>
            <person name="Baurain D."/>
        </authorList>
    </citation>
    <scope>NUCLEOTIDE SEQUENCE [LARGE SCALE GENOMIC DNA]</scope>
    <source>
        <strain evidence="3">ULC041bin1</strain>
    </source>
</reference>
<protein>
    <recommendedName>
        <fullName evidence="5">GGDEF domain-containing response regulator</fullName>
    </recommendedName>
</protein>
<dbReference type="InterPro" id="IPR001633">
    <property type="entry name" value="EAL_dom"/>
</dbReference>
<comment type="caution">
    <text evidence="3">The sequence shown here is derived from an EMBL/GenBank/DDBJ whole genome shotgun (WGS) entry which is preliminary data.</text>
</comment>
<dbReference type="CDD" id="cd01948">
    <property type="entry name" value="EAL"/>
    <property type="match status" value="1"/>
</dbReference>
<dbReference type="Pfam" id="PF01590">
    <property type="entry name" value="GAF"/>
    <property type="match status" value="1"/>
</dbReference>
<proteinExistence type="predicted"/>
<dbReference type="PROSITE" id="PS50887">
    <property type="entry name" value="GGDEF"/>
    <property type="match status" value="1"/>
</dbReference>
<organism evidence="3 4">
    <name type="scientific">Shackletoniella antarctica</name>
    <dbReference type="NCBI Taxonomy" id="268115"/>
    <lineage>
        <taxon>Bacteria</taxon>
        <taxon>Bacillati</taxon>
        <taxon>Cyanobacteriota</taxon>
        <taxon>Cyanophyceae</taxon>
        <taxon>Oculatellales</taxon>
        <taxon>Oculatellaceae</taxon>
        <taxon>Shackletoniella</taxon>
    </lineage>
</organism>
<dbReference type="Pfam" id="PF00990">
    <property type="entry name" value="GGDEF"/>
    <property type="match status" value="1"/>
</dbReference>
<dbReference type="Proteomes" id="UP000249081">
    <property type="component" value="Unassembled WGS sequence"/>
</dbReference>
<dbReference type="InterPro" id="IPR043128">
    <property type="entry name" value="Rev_trsase/Diguanyl_cyclase"/>
</dbReference>
<gene>
    <name evidence="3" type="ORF">DCF17_03975</name>
</gene>
<dbReference type="CDD" id="cd01949">
    <property type="entry name" value="GGDEF"/>
    <property type="match status" value="1"/>
</dbReference>
<evidence type="ECO:0000259" key="1">
    <source>
        <dbReference type="PROSITE" id="PS50883"/>
    </source>
</evidence>
<dbReference type="InterPro" id="IPR029016">
    <property type="entry name" value="GAF-like_dom_sf"/>
</dbReference>
<feature type="domain" description="EAL" evidence="1">
    <location>
        <begin position="398"/>
        <end position="654"/>
    </location>
</feature>
<dbReference type="SUPFAM" id="SSF141868">
    <property type="entry name" value="EAL domain-like"/>
    <property type="match status" value="1"/>
</dbReference>
<evidence type="ECO:0000313" key="3">
    <source>
        <dbReference type="EMBL" id="PZO44395.1"/>
    </source>
</evidence>
<dbReference type="InterPro" id="IPR035919">
    <property type="entry name" value="EAL_sf"/>
</dbReference>
<dbReference type="SMART" id="SM00267">
    <property type="entry name" value="GGDEF"/>
    <property type="match status" value="1"/>
</dbReference>
<evidence type="ECO:0008006" key="5">
    <source>
        <dbReference type="Google" id="ProtNLM"/>
    </source>
</evidence>
<dbReference type="PANTHER" id="PTHR44757:SF2">
    <property type="entry name" value="BIOFILM ARCHITECTURE MAINTENANCE PROTEIN MBAA"/>
    <property type="match status" value="1"/>
</dbReference>
<dbReference type="PANTHER" id="PTHR44757">
    <property type="entry name" value="DIGUANYLATE CYCLASE DGCP"/>
    <property type="match status" value="1"/>
</dbReference>
<reference evidence="4" key="1">
    <citation type="submission" date="2018-04" db="EMBL/GenBank/DDBJ databases">
        <authorList>
            <person name="Cornet L."/>
        </authorList>
    </citation>
    <scope>NUCLEOTIDE SEQUENCE [LARGE SCALE GENOMIC DNA]</scope>
</reference>
<dbReference type="EMBL" id="QBMN01000017">
    <property type="protein sequence ID" value="PZO44395.1"/>
    <property type="molecule type" value="Genomic_DNA"/>
</dbReference>
<evidence type="ECO:0000259" key="2">
    <source>
        <dbReference type="PROSITE" id="PS50887"/>
    </source>
</evidence>
<dbReference type="InterPro" id="IPR000160">
    <property type="entry name" value="GGDEF_dom"/>
</dbReference>
<dbReference type="InterPro" id="IPR003018">
    <property type="entry name" value="GAF"/>
</dbReference>
<dbReference type="SMART" id="SM00052">
    <property type="entry name" value="EAL"/>
    <property type="match status" value="1"/>
</dbReference>
<dbReference type="FunFam" id="3.20.20.450:FF:000001">
    <property type="entry name" value="Cyclic di-GMP phosphodiesterase yahA"/>
    <property type="match status" value="1"/>
</dbReference>
<dbReference type="Gene3D" id="3.20.20.450">
    <property type="entry name" value="EAL domain"/>
    <property type="match status" value="1"/>
</dbReference>
<dbReference type="AlphaFoldDB" id="A0A2W4YC24"/>
<dbReference type="InterPro" id="IPR029787">
    <property type="entry name" value="Nucleotide_cyclase"/>
</dbReference>
<dbReference type="SUPFAM" id="SSF55781">
    <property type="entry name" value="GAF domain-like"/>
    <property type="match status" value="1"/>
</dbReference>
<dbReference type="NCBIfam" id="TIGR00254">
    <property type="entry name" value="GGDEF"/>
    <property type="match status" value="1"/>
</dbReference>